<dbReference type="SUPFAM" id="SSF48371">
    <property type="entry name" value="ARM repeat"/>
    <property type="match status" value="2"/>
</dbReference>
<dbReference type="Pfam" id="PF12397">
    <property type="entry name" value="U3snoRNP10"/>
    <property type="match status" value="1"/>
</dbReference>
<evidence type="ECO:0000256" key="1">
    <source>
        <dbReference type="ARBA" id="ARBA00004604"/>
    </source>
</evidence>
<feature type="domain" description="BP28 C-terminal" evidence="7">
    <location>
        <begin position="1574"/>
        <end position="1746"/>
    </location>
</feature>
<dbReference type="InterPro" id="IPR011989">
    <property type="entry name" value="ARM-like"/>
</dbReference>
<dbReference type="InterPro" id="IPR022125">
    <property type="entry name" value="U3snoRNP10_N"/>
</dbReference>
<evidence type="ECO:0000259" key="7">
    <source>
        <dbReference type="SMART" id="SM01036"/>
    </source>
</evidence>
<keyword evidence="4" id="KW-0698">rRNA processing</keyword>
<protein>
    <submittedName>
        <fullName evidence="8">Uncharacterized protein At3g06530</fullName>
    </submittedName>
</protein>
<dbReference type="InterPro" id="IPR056473">
    <property type="entry name" value="HEAT_Utp10/HEAT1"/>
</dbReference>
<dbReference type="GO" id="GO:0030515">
    <property type="term" value="F:snoRNA binding"/>
    <property type="evidence" value="ECO:0007669"/>
    <property type="project" value="TreeGrafter"/>
</dbReference>
<dbReference type="InterPro" id="IPR012954">
    <property type="entry name" value="BP28_C_dom"/>
</dbReference>
<dbReference type="EMBL" id="GDJX01018980">
    <property type="protein sequence ID" value="JAT48956.1"/>
    <property type="molecule type" value="Transcribed_RNA"/>
</dbReference>
<evidence type="ECO:0000256" key="4">
    <source>
        <dbReference type="ARBA" id="ARBA00022552"/>
    </source>
</evidence>
<dbReference type="Pfam" id="PF23243">
    <property type="entry name" value="HEAT_HEATR1"/>
    <property type="match status" value="1"/>
</dbReference>
<reference evidence="8" key="1">
    <citation type="submission" date="2015-07" db="EMBL/GenBank/DDBJ databases">
        <title>Transcriptome Assembly of Anthurium amnicola.</title>
        <authorList>
            <person name="Suzuki J."/>
        </authorList>
    </citation>
    <scope>NUCLEOTIDE SEQUENCE</scope>
</reference>
<proteinExistence type="inferred from homology"/>
<comment type="subcellular location">
    <subcellularLocation>
        <location evidence="1">Nucleus</location>
        <location evidence="1">Nucleolus</location>
    </subcellularLocation>
</comment>
<dbReference type="GO" id="GO:0034455">
    <property type="term" value="C:t-UTP complex"/>
    <property type="evidence" value="ECO:0007669"/>
    <property type="project" value="TreeGrafter"/>
</dbReference>
<keyword evidence="6" id="KW-0687">Ribonucleoprotein</keyword>
<dbReference type="SMART" id="SM01036">
    <property type="entry name" value="BP28CT"/>
    <property type="match status" value="1"/>
</dbReference>
<accession>A0A1D1Y2T7</accession>
<dbReference type="Gene3D" id="1.25.10.10">
    <property type="entry name" value="Leucine-rich Repeat Variant"/>
    <property type="match status" value="2"/>
</dbReference>
<name>A0A1D1Y2T7_9ARAE</name>
<evidence type="ECO:0000256" key="2">
    <source>
        <dbReference type="ARBA" id="ARBA00010559"/>
    </source>
</evidence>
<dbReference type="InterPro" id="IPR040191">
    <property type="entry name" value="UTP10"/>
</dbReference>
<evidence type="ECO:0000256" key="3">
    <source>
        <dbReference type="ARBA" id="ARBA00022517"/>
    </source>
</evidence>
<sequence length="1888" mass="210890">MATSVAAQLQAIKASFRGREDPVRRPFTRPSVLFDPKEAADIDLRTLLPIAISGLDVLVGLDARFGGYRDTLFSHTSLDVDREKLVPKEEEKVNKSVSSYLRLLSGYLHLPAALKTLEYLIRRYRVHVFNVDDLVLCALPYHDTHAFVRIVQLLDLGNNKWGFLEGVKSSGAPPPRKIIVQQCLRDKGVLEVLCNYASPTKEFQHSRVVVCFCTAVIIEALGAVHQLDSGTIKRVLPFVFSGLNPAMRGGRDNKAGALMVIGLMASRAALAPKLFNNLLSFVARMAQKDAEELSDAPWLRMALMTIINLVQAQSFQIIPKKALKCLIEIRDFAAVIKGLSLEFNIMKFLSIYLGTLIDYSSSDASCCFALTTIIETVPTKDFVDTIVSKVLSFFVKWSQTMNTSDLHEAGSWVKQVLIAIDRNCPSELRAAVHKFLENSKVTEEEGLDVMRTLCSIVDGSLDMPFEISDSKIWFSLEHPKAVVRLEAPSSLSVSGGLEVKDNDAQDVILSRLYDDDLSVVQAALSIDGLSGIITPQLLKAFQDVLIRCVDLLNTESSVAVQVQSLVSFATICSVSSRAERSYTNVNVTLQILSCLPSLLIPLSNENKDVRTAAMDCIEELYKLLQHLDISRVKNGNDSWTSSISAYCFDEFLGLIIGQKLLILSDANFLPSFLTSILSSSPSLLVAEDTDKRLDQQAKEMFLNFILSSGLNLSLYGKLKMLTLFKGLGNYMLQVEEAKRMFLELLERRKQYHYCIDNRSSSRLSHIEVQILCLLLEASLVALKPGCFISDYVDQLVEVLKMDGASVEDPTIVKPCVAILQNLTSLFYDSLKSETQDELFANIVFLFRNDNADIRNATREALTRINISCSTIAKFLDVVRSQGHRNASSNKMKRKKQFWFQATVLGHDVSNKGGKTLFFLSSLLDILLLKKDIGERESLVDPLFNLLGDLSAIDWVQGLIGEDENQRDALSVIPETISEAISHVQQTTLHILQEITASILSHLPVADEVFSKFNIKLLVECARATQNVVTLNHVFWLLSSVAKVSSHWVSEYIFELFTIIGDSASKQSDSHSQHILEELISTLIPCWLAKTSNIKSLLQVFVNVLPEVPENRRLTLMVYLLRTLGEKGSLGVLIALLLHLLVAREVEASARGSHELLPASLQTEWEYIFAIQICDQYSCRIWLPSLVVMFQEIGADSELELFLSMQLVIQFVSQKLQDTELLFAVESGDDSDCLQRTLGELLEQVILQLRIIDRKQKQLCIHRIVRKQLKESMLGVLKSITRNMIPSEFFKAIGHLVAHEDGNVQKKALGLLSQTVKDRTMAQKKRRVARKAKQNFSNSNLLINENASVSLCELFSRIIQLVDEPEDSSPGPVRLAAVSSLDVLAKEFPNSTYISVTCLTVVVKHISSDNTALSSSCLRSAGALISVLGSKALSVLPRVMEQVLERTHNVSKCPTGMLKPTQAGSLEGLVTGKASILLSVLVVLEAVIENLGCFLNPYLESILDLVVLHPEYSSESDQKLKTKATLLRKLITEKIPVRLLLTAIMKLYKETLKCGETSISLAFEMLANMVSLMDKSSIGSYHAKIYEHCFLALDLRRQHPEMVKNVAMVEDNVIHAIIVLTMKLTESMFRPLFIHSLDWADFESEASDATKGSLYRKISFYKLVNRLAEQHRSLFVPYFKYLVEGCVHHLTDGEGVQTAALTRKRKKAKVGEECSDVKGVLSTEQWHLRTLILMSLYKCFLYDTGNLKFLDSSNFQVLLKPIVSQLVVEPPVLLDPSGDIPTVNAVDESLVCCLGQMAVTVGSDDIWKQLNHEVLMQTRSEKVRARILGLRVVKYLVEHLKEEYLVCLPETIPFLSELLEDLEPPVKSLSQEILRELESLSGENLRQYL</sequence>
<evidence type="ECO:0000256" key="6">
    <source>
        <dbReference type="ARBA" id="ARBA00023274"/>
    </source>
</evidence>
<evidence type="ECO:0000256" key="5">
    <source>
        <dbReference type="ARBA" id="ARBA00023242"/>
    </source>
</evidence>
<dbReference type="PANTHER" id="PTHR13457:SF1">
    <property type="entry name" value="HEAT REPEAT-CONTAINING PROTEIN 1"/>
    <property type="match status" value="1"/>
</dbReference>
<keyword evidence="3" id="KW-0690">Ribosome biogenesis</keyword>
<comment type="similarity">
    <text evidence="2">Belongs to the HEATR1/UTP10 family.</text>
</comment>
<dbReference type="GO" id="GO:0032040">
    <property type="term" value="C:small-subunit processome"/>
    <property type="evidence" value="ECO:0007669"/>
    <property type="project" value="TreeGrafter"/>
</dbReference>
<dbReference type="InterPro" id="IPR016024">
    <property type="entry name" value="ARM-type_fold"/>
</dbReference>
<keyword evidence="5" id="KW-0539">Nucleus</keyword>
<dbReference type="GO" id="GO:0000462">
    <property type="term" value="P:maturation of SSU-rRNA from tricistronic rRNA transcript (SSU-rRNA, 5.8S rRNA, LSU-rRNA)"/>
    <property type="evidence" value="ECO:0007669"/>
    <property type="project" value="TreeGrafter"/>
</dbReference>
<organism evidence="8">
    <name type="scientific">Anthurium amnicola</name>
    <dbReference type="NCBI Taxonomy" id="1678845"/>
    <lineage>
        <taxon>Eukaryota</taxon>
        <taxon>Viridiplantae</taxon>
        <taxon>Streptophyta</taxon>
        <taxon>Embryophyta</taxon>
        <taxon>Tracheophyta</taxon>
        <taxon>Spermatophyta</taxon>
        <taxon>Magnoliopsida</taxon>
        <taxon>Liliopsida</taxon>
        <taxon>Araceae</taxon>
        <taxon>Pothoideae</taxon>
        <taxon>Potheae</taxon>
        <taxon>Anthurium</taxon>
    </lineage>
</organism>
<dbReference type="GO" id="GO:0045943">
    <property type="term" value="P:positive regulation of transcription by RNA polymerase I"/>
    <property type="evidence" value="ECO:0007669"/>
    <property type="project" value="TreeGrafter"/>
</dbReference>
<dbReference type="Pfam" id="PF08146">
    <property type="entry name" value="BP28CT"/>
    <property type="match status" value="1"/>
</dbReference>
<gene>
    <name evidence="8" type="primary">At3g06530_0</name>
    <name evidence="8" type="ORF">g.102923</name>
</gene>
<dbReference type="PANTHER" id="PTHR13457">
    <property type="entry name" value="BAP28"/>
    <property type="match status" value="1"/>
</dbReference>
<dbReference type="GO" id="GO:0030686">
    <property type="term" value="C:90S preribosome"/>
    <property type="evidence" value="ECO:0007669"/>
    <property type="project" value="TreeGrafter"/>
</dbReference>
<evidence type="ECO:0000313" key="8">
    <source>
        <dbReference type="EMBL" id="JAT48956.1"/>
    </source>
</evidence>